<proteinExistence type="predicted"/>
<dbReference type="InterPro" id="IPR000184">
    <property type="entry name" value="Bac_surfAg_D15"/>
</dbReference>
<reference evidence="5 6" key="1">
    <citation type="submission" date="2021-07" db="EMBL/GenBank/DDBJ databases">
        <authorList>
            <person name="Kim M.K."/>
        </authorList>
    </citation>
    <scope>NUCLEOTIDE SEQUENCE [LARGE SCALE GENOMIC DNA]</scope>
    <source>
        <strain evidence="5 6">HLY7-15</strain>
    </source>
</reference>
<dbReference type="PANTHER" id="PTHR34597:SF3">
    <property type="entry name" value="OUTER MEMBRANE TRANSPORTER CDIB"/>
    <property type="match status" value="1"/>
</dbReference>
<evidence type="ECO:0000256" key="2">
    <source>
        <dbReference type="ARBA" id="ARBA00023136"/>
    </source>
</evidence>
<dbReference type="Gene3D" id="2.40.160.50">
    <property type="entry name" value="membrane protein fhac: a member of the omp85/tpsb transporter family"/>
    <property type="match status" value="1"/>
</dbReference>
<organism evidence="5 6">
    <name type="scientific">Pontibacter populi</name>
    <dbReference type="NCBI Taxonomy" id="890055"/>
    <lineage>
        <taxon>Bacteria</taxon>
        <taxon>Pseudomonadati</taxon>
        <taxon>Bacteroidota</taxon>
        <taxon>Cytophagia</taxon>
        <taxon>Cytophagales</taxon>
        <taxon>Hymenobacteraceae</taxon>
        <taxon>Pontibacter</taxon>
    </lineage>
</organism>
<feature type="signal peptide" evidence="3">
    <location>
        <begin position="1"/>
        <end position="33"/>
    </location>
</feature>
<evidence type="ECO:0000259" key="4">
    <source>
        <dbReference type="Pfam" id="PF01103"/>
    </source>
</evidence>
<feature type="domain" description="Bacterial surface antigen (D15)" evidence="4">
    <location>
        <begin position="623"/>
        <end position="832"/>
    </location>
</feature>
<feature type="chain" id="PRO_5047054384" evidence="3">
    <location>
        <begin position="34"/>
        <end position="868"/>
    </location>
</feature>
<dbReference type="RefSeq" id="WP_199110257.1">
    <property type="nucleotide sequence ID" value="NZ_JAHWXQ010000003.1"/>
</dbReference>
<keyword evidence="6" id="KW-1185">Reference proteome</keyword>
<dbReference type="EMBL" id="JAHWXQ010000003">
    <property type="protein sequence ID" value="MBW3365735.1"/>
    <property type="molecule type" value="Genomic_DNA"/>
</dbReference>
<comment type="caution">
    <text evidence="5">The sequence shown here is derived from an EMBL/GenBank/DDBJ whole genome shotgun (WGS) entry which is preliminary data.</text>
</comment>
<dbReference type="Proteomes" id="UP000774935">
    <property type="component" value="Unassembled WGS sequence"/>
</dbReference>
<dbReference type="PANTHER" id="PTHR34597">
    <property type="entry name" value="SLR1661 PROTEIN"/>
    <property type="match status" value="1"/>
</dbReference>
<dbReference type="InterPro" id="IPR051544">
    <property type="entry name" value="TPS_OM_transporter"/>
</dbReference>
<keyword evidence="2" id="KW-0472">Membrane</keyword>
<evidence type="ECO:0000256" key="3">
    <source>
        <dbReference type="SAM" id="SignalP"/>
    </source>
</evidence>
<sequence length="868" mass="98653">MKEANKQYIHTKAKLISILSFSLLFCSASAAHAQVAVNDSITVAIAPEYDDVSKSHRKWFGENYRNLWATPVKMRVFDLKRERGGMKILKKGGGQQTKSLRLQDPQGNEWVLRTIQKDPELALPENLRETVAKTIVQDQISASHPFGALVVPPLAEALGIPHANPEIVFLPDDPALGEFRKDFANQVYLFEEREPLEAEDTDDTEKVLEKLEEDNDNRIDQELLLRARLLDIIVGDWDRHEDQWRWVETEDEIGDLYLPIPRDRDQIFFTNEGIIPKIGSRKWIMPKFQGFDADIRDINGFNFNARYFDRMFLAGLGEQDWKEQIAYVQQTLTDEVIEEAVRRMPANIYAKTGEEIAAKMKARRNNLEQDALTYFEFLSKEVDIPASDKGERFEVTYENGGNVAVNVYDIKKDGSQGRLLYQREFTPDITKEIRLYGRGGKDVFSVEGNNKSPIKVRIIGGGGADTFTVQENFQNRGKLYIYDRSDEENNFPESGLARLRTAADTIVNNYNPRSFKYNILLPQVTAGYNLDDGVFLGAGFMYTRHGFRKEPFASRHRVMLGHALATNATFFEYAGYFTDVFGKTSLSIEVDGRAPNNTSNFFGLGNETEFIEVGDKPIRFYRTRYDFITSQVKLHRNLSEHFKVNMGLAAQYYNNDVDDNTGRFISIYHEKNPGEDVFARQFSAGLVAGFELDTRNDALIPTQGVYWNTSLTGMQELKGDESSYGQAFSEFSFYLNPTGSSNFVIANRIGGGTTIGDPNFYQLLYLGGHNNLRGFRKFRFAGESMLYHNLELRLKLFDFSSYLFPGSVGLIGFNDVGRVWAEGENSDKWHDGFGGGFYLIPAKLILLQGVIGISEEDVLPYVSVGFRF</sequence>
<protein>
    <submittedName>
        <fullName evidence="5">BamA/TamA family outer membrane protein</fullName>
    </submittedName>
</protein>
<gene>
    <name evidence="5" type="ORF">KYK27_11800</name>
</gene>
<dbReference type="Pfam" id="PF01103">
    <property type="entry name" value="Omp85"/>
    <property type="match status" value="1"/>
</dbReference>
<evidence type="ECO:0000256" key="1">
    <source>
        <dbReference type="ARBA" id="ARBA00004370"/>
    </source>
</evidence>
<evidence type="ECO:0000313" key="5">
    <source>
        <dbReference type="EMBL" id="MBW3365735.1"/>
    </source>
</evidence>
<keyword evidence="3" id="KW-0732">Signal</keyword>
<evidence type="ECO:0000313" key="6">
    <source>
        <dbReference type="Proteomes" id="UP000774935"/>
    </source>
</evidence>
<name>A0ABS6XEV5_9BACT</name>
<comment type="subcellular location">
    <subcellularLocation>
        <location evidence="1">Membrane</location>
    </subcellularLocation>
</comment>
<accession>A0ABS6XEV5</accession>